<gene>
    <name evidence="3" type="ORF">DM484_19335</name>
</gene>
<dbReference type="SUPFAM" id="SSF53474">
    <property type="entry name" value="alpha/beta-Hydrolases"/>
    <property type="match status" value="1"/>
</dbReference>
<dbReference type="PANTHER" id="PTHR12277">
    <property type="entry name" value="ALPHA/BETA HYDROLASE DOMAIN-CONTAINING PROTEIN"/>
    <property type="match status" value="1"/>
</dbReference>
<proteinExistence type="predicted"/>
<name>A0A2W4QYU1_9GAMM</name>
<dbReference type="Pfam" id="PF00561">
    <property type="entry name" value="Abhydrolase_1"/>
    <property type="match status" value="1"/>
</dbReference>
<evidence type="ECO:0000313" key="3">
    <source>
        <dbReference type="EMBL" id="PZN75199.1"/>
    </source>
</evidence>
<organism evidence="3 4">
    <name type="scientific">Candidatus Methylumidiphilus alinenensis</name>
    <dbReference type="NCBI Taxonomy" id="2202197"/>
    <lineage>
        <taxon>Bacteria</taxon>
        <taxon>Pseudomonadati</taxon>
        <taxon>Pseudomonadota</taxon>
        <taxon>Gammaproteobacteria</taxon>
        <taxon>Methylococcales</taxon>
        <taxon>Candidatus Methylumidiphilus</taxon>
    </lineage>
</organism>
<dbReference type="Gene3D" id="3.40.50.1820">
    <property type="entry name" value="alpha/beta hydrolase"/>
    <property type="match status" value="1"/>
</dbReference>
<keyword evidence="1" id="KW-1133">Transmembrane helix</keyword>
<dbReference type="InterPro" id="IPR000073">
    <property type="entry name" value="AB_hydrolase_1"/>
</dbReference>
<evidence type="ECO:0000256" key="1">
    <source>
        <dbReference type="SAM" id="Phobius"/>
    </source>
</evidence>
<keyword evidence="1" id="KW-0812">Transmembrane</keyword>
<keyword evidence="1" id="KW-0472">Membrane</keyword>
<comment type="caution">
    <text evidence="3">The sequence shown here is derived from an EMBL/GenBank/DDBJ whole genome shotgun (WGS) entry which is preliminary data.</text>
</comment>
<dbReference type="InterPro" id="IPR029058">
    <property type="entry name" value="AB_hydrolase_fold"/>
</dbReference>
<reference evidence="3 4" key="1">
    <citation type="journal article" date="2018" name="Aquat. Microb. Ecol.">
        <title>Gammaproteobacterial methanotrophs dominate.</title>
        <authorList>
            <person name="Rissanen A.J."/>
            <person name="Saarenheimo J."/>
            <person name="Tiirola M."/>
            <person name="Peura S."/>
            <person name="Aalto S.L."/>
            <person name="Karvinen A."/>
            <person name="Nykanen H."/>
        </authorList>
    </citation>
    <scope>NUCLEOTIDE SEQUENCE [LARGE SCALE GENOMIC DNA]</scope>
    <source>
        <strain evidence="3">AMbin10</strain>
    </source>
</reference>
<evidence type="ECO:0000259" key="2">
    <source>
        <dbReference type="Pfam" id="PF00561"/>
    </source>
</evidence>
<feature type="transmembrane region" description="Helical" evidence="1">
    <location>
        <begin position="20"/>
        <end position="41"/>
    </location>
</feature>
<dbReference type="Proteomes" id="UP000249396">
    <property type="component" value="Unassembled WGS sequence"/>
</dbReference>
<dbReference type="EMBL" id="QJPH01000395">
    <property type="protein sequence ID" value="PZN75199.1"/>
    <property type="molecule type" value="Genomic_DNA"/>
</dbReference>
<protein>
    <recommendedName>
        <fullName evidence="2">AB hydrolase-1 domain-containing protein</fullName>
    </recommendedName>
</protein>
<dbReference type="AlphaFoldDB" id="A0A2W4QYU1"/>
<sequence>MSALPRFSAVQRIPFFEMRWTTPMLGILTVLIGLTVTLYLVQRQFIYFPTRQNLPQAEREATQRGLEPWLHEGQFIGWQAPYPDGNATGSILILHGNAGAAIHRTYFRDLFQSSALDTRFDLYLLEYPGFGPRPGSPSEASLLQAADEAITQLQQDSHKPILLVGESLGTVVSAIAGSRQPDAVRGMLLVTPFPNLAVLAQQHYPWLPAWFLRDRFSADEALANFPGPVAFLIAGQDVIAPPGLGLAFFNGYPGIKRLWVEANAGHNSIAYSPNRAFWREILAFLTHYPSRRAELSRICTPGTLA</sequence>
<accession>A0A2W4QYU1</accession>
<evidence type="ECO:0000313" key="4">
    <source>
        <dbReference type="Proteomes" id="UP000249396"/>
    </source>
</evidence>
<feature type="domain" description="AB hydrolase-1" evidence="2">
    <location>
        <begin position="91"/>
        <end position="218"/>
    </location>
</feature>